<dbReference type="GO" id="GO:0004674">
    <property type="term" value="F:protein serine/threonine kinase activity"/>
    <property type="evidence" value="ECO:0007669"/>
    <property type="project" value="TreeGrafter"/>
</dbReference>
<dbReference type="PANTHER" id="PTHR44329">
    <property type="entry name" value="SERINE/THREONINE-PROTEIN KINASE TNNI3K-RELATED"/>
    <property type="match status" value="1"/>
</dbReference>
<comment type="caution">
    <text evidence="6">The sequence shown here is derived from an EMBL/GenBank/DDBJ whole genome shotgun (WGS) entry which is preliminary data.</text>
</comment>
<name>A0A151ZGB1_TIELA</name>
<sequence length="820" mass="93348">MSSTYESLHLGNVNNNSNNSNSNNNMYNQQPNNNGSLNNQAKNKKTKIQIWLDLLKKSTPPSPQQQQLNNSNINLNSSQQILLQQQSLSSQTSSPLTGSLNQQNQTPNNNSPNQSPSQSPSPQISQQRFFYYQQQQQLLQMQQSGNLFSKISINDDSNNISNNLNSNTVIDDNGYLHGATTTTTTNPLPHLINPVIHNLTSSSSSTSISSTSSHCNSSNSSSPNNTFSPIQSSDYSDHENKGSLSLVTSPQHQKLSNNGPTTNSQSMDGLSFFSITTETPPIPFPTITQQQINIFQQNNISKKLEKNKKKQEQLLQQQLMLQQNALKKSSSFTLKPDLSPTPEMKATKENFFKTVQDPKSLKNFKSYLESSQSMENLDFILEIERYRKIDNENELRFTCNEIWRRFFQQDCTTQLNVEAYYKKNLEDSKKNPTPYIFDDVQEQVLEDIVCDAYRHFLFSPFNQDWRVQNQQYKDQQPQSSSSNTPMNQNPSQSQLPSGSIANQGNSSSASNQSGQNPNSGKESNEDKFESSTMENIIDQVINKGFIYHNEIVYEDVSVTHWIASGASGRVYHGYWDEKEVAIKVFGNELNVYFELGEYKKEVTLMSILKHESLAKCFGAGTYNNCFFHVTEYCHNGSLNEYLRNPLNVIDPTTKLLFAFQIANGMKYLHSLSIIHRDLKSMNIMLTKKNKIKIIDFGSSRFVNKNMTSHVGTQAWMAPEIFTSKRYTEKVDVYSFGIILWEIFTRKAPYEHDKFNVPFLVTKGERPELPKDCPAQILNLIKKCWAQKPSHRPSFTKICIYLENIIQQQSISIPIPKKKII</sequence>
<dbReference type="SMART" id="SM00220">
    <property type="entry name" value="S_TKc"/>
    <property type="match status" value="1"/>
</dbReference>
<dbReference type="PROSITE" id="PS50132">
    <property type="entry name" value="RGS"/>
    <property type="match status" value="1"/>
</dbReference>
<proteinExistence type="predicted"/>
<dbReference type="InParanoid" id="A0A151ZGB1"/>
<feature type="compositionally biased region" description="Low complexity" evidence="3">
    <location>
        <begin position="200"/>
        <end position="228"/>
    </location>
</feature>
<dbReference type="GO" id="GO:0005524">
    <property type="term" value="F:ATP binding"/>
    <property type="evidence" value="ECO:0007669"/>
    <property type="project" value="UniProtKB-KW"/>
</dbReference>
<evidence type="ECO:0000256" key="1">
    <source>
        <dbReference type="ARBA" id="ARBA00022741"/>
    </source>
</evidence>
<dbReference type="InterPro" id="IPR000719">
    <property type="entry name" value="Prot_kinase_dom"/>
</dbReference>
<feature type="region of interest" description="Disordered" evidence="3">
    <location>
        <begin position="200"/>
        <end position="268"/>
    </location>
</feature>
<dbReference type="Pfam" id="PF00615">
    <property type="entry name" value="RGS"/>
    <property type="match status" value="1"/>
</dbReference>
<evidence type="ECO:0000256" key="3">
    <source>
        <dbReference type="SAM" id="MobiDB-lite"/>
    </source>
</evidence>
<feature type="region of interest" description="Disordered" evidence="3">
    <location>
        <begin position="84"/>
        <end position="125"/>
    </location>
</feature>
<dbReference type="InterPro" id="IPR044926">
    <property type="entry name" value="RGS_subdomain_2"/>
</dbReference>
<dbReference type="InterPro" id="IPR011009">
    <property type="entry name" value="Kinase-like_dom_sf"/>
</dbReference>
<dbReference type="Pfam" id="PF07714">
    <property type="entry name" value="PK_Tyr_Ser-Thr"/>
    <property type="match status" value="1"/>
</dbReference>
<dbReference type="Gene3D" id="1.10.167.10">
    <property type="entry name" value="Regulator of G-protein Signalling 4, domain 2"/>
    <property type="match status" value="1"/>
</dbReference>
<dbReference type="InterPro" id="IPR008271">
    <property type="entry name" value="Ser/Thr_kinase_AS"/>
</dbReference>
<dbReference type="CDD" id="cd07440">
    <property type="entry name" value="RGS"/>
    <property type="match status" value="1"/>
</dbReference>
<dbReference type="STRING" id="361077.A0A151ZGB1"/>
<feature type="compositionally biased region" description="Low complexity" evidence="3">
    <location>
        <begin position="497"/>
        <end position="520"/>
    </location>
</feature>
<organism evidence="6 7">
    <name type="scientific">Tieghemostelium lacteum</name>
    <name type="common">Slime mold</name>
    <name type="synonym">Dictyostelium lacteum</name>
    <dbReference type="NCBI Taxonomy" id="361077"/>
    <lineage>
        <taxon>Eukaryota</taxon>
        <taxon>Amoebozoa</taxon>
        <taxon>Evosea</taxon>
        <taxon>Eumycetozoa</taxon>
        <taxon>Dictyostelia</taxon>
        <taxon>Dictyosteliales</taxon>
        <taxon>Raperosteliaceae</taxon>
        <taxon>Tieghemostelium</taxon>
    </lineage>
</organism>
<gene>
    <name evidence="6" type="ORF">DLAC_05618</name>
</gene>
<dbReference type="Gene3D" id="1.10.510.10">
    <property type="entry name" value="Transferase(Phosphotransferase) domain 1"/>
    <property type="match status" value="1"/>
</dbReference>
<protein>
    <submittedName>
        <fullName evidence="6">RGS domain-containing protein</fullName>
    </submittedName>
</protein>
<evidence type="ECO:0000313" key="7">
    <source>
        <dbReference type="Proteomes" id="UP000076078"/>
    </source>
</evidence>
<dbReference type="InterPro" id="IPR051681">
    <property type="entry name" value="Ser/Thr_Kinases-Pseudokinases"/>
</dbReference>
<evidence type="ECO:0000259" key="4">
    <source>
        <dbReference type="PROSITE" id="PS50011"/>
    </source>
</evidence>
<dbReference type="PRINTS" id="PR00109">
    <property type="entry name" value="TYRKINASE"/>
</dbReference>
<dbReference type="InterPro" id="IPR016137">
    <property type="entry name" value="RGS"/>
</dbReference>
<feature type="region of interest" description="Disordered" evidence="3">
    <location>
        <begin position="1"/>
        <end position="40"/>
    </location>
</feature>
<dbReference type="InterPro" id="IPR036305">
    <property type="entry name" value="RGS_sf"/>
</dbReference>
<reference evidence="6 7" key="1">
    <citation type="submission" date="2015-12" db="EMBL/GenBank/DDBJ databases">
        <title>Dictyostelia acquired genes for synthesis and detection of signals that induce cell-type specialization by lateral gene transfer from prokaryotes.</title>
        <authorList>
            <person name="Gloeckner G."/>
            <person name="Schaap P."/>
        </authorList>
    </citation>
    <scope>NUCLEOTIDE SEQUENCE [LARGE SCALE GENOMIC DNA]</scope>
    <source>
        <strain evidence="6 7">TK</strain>
    </source>
</reference>
<dbReference type="Proteomes" id="UP000076078">
    <property type="component" value="Unassembled WGS sequence"/>
</dbReference>
<dbReference type="CDD" id="cd13999">
    <property type="entry name" value="STKc_MAP3K-like"/>
    <property type="match status" value="1"/>
</dbReference>
<evidence type="ECO:0000256" key="2">
    <source>
        <dbReference type="ARBA" id="ARBA00022840"/>
    </source>
</evidence>
<feature type="region of interest" description="Disordered" evidence="3">
    <location>
        <begin position="470"/>
        <end position="529"/>
    </location>
</feature>
<dbReference type="PROSITE" id="PS50011">
    <property type="entry name" value="PROTEIN_KINASE_DOM"/>
    <property type="match status" value="1"/>
</dbReference>
<evidence type="ECO:0000259" key="5">
    <source>
        <dbReference type="PROSITE" id="PS50132"/>
    </source>
</evidence>
<keyword evidence="2" id="KW-0067">ATP-binding</keyword>
<dbReference type="OrthoDB" id="1840988at2759"/>
<dbReference type="PROSITE" id="PS00108">
    <property type="entry name" value="PROTEIN_KINASE_ST"/>
    <property type="match status" value="1"/>
</dbReference>
<feature type="compositionally biased region" description="Low complexity" evidence="3">
    <location>
        <begin position="12"/>
        <end position="40"/>
    </location>
</feature>
<feature type="domain" description="RGS" evidence="5">
    <location>
        <begin position="350"/>
        <end position="461"/>
    </location>
</feature>
<keyword evidence="7" id="KW-1185">Reference proteome</keyword>
<feature type="compositionally biased region" description="Polar residues" evidence="3">
    <location>
        <begin position="242"/>
        <end position="268"/>
    </location>
</feature>
<feature type="domain" description="Protein kinase" evidence="4">
    <location>
        <begin position="556"/>
        <end position="801"/>
    </location>
</feature>
<dbReference type="SMART" id="SM00315">
    <property type="entry name" value="RGS"/>
    <property type="match status" value="1"/>
</dbReference>
<dbReference type="SUPFAM" id="SSF56112">
    <property type="entry name" value="Protein kinase-like (PK-like)"/>
    <property type="match status" value="1"/>
</dbReference>
<accession>A0A151ZGB1</accession>
<feature type="compositionally biased region" description="Polar residues" evidence="3">
    <location>
        <begin position="470"/>
        <end position="496"/>
    </location>
</feature>
<dbReference type="EMBL" id="LODT01000028">
    <property type="protein sequence ID" value="KYQ93012.1"/>
    <property type="molecule type" value="Genomic_DNA"/>
</dbReference>
<keyword evidence="1" id="KW-0547">Nucleotide-binding</keyword>
<dbReference type="FunCoup" id="A0A151ZGB1">
    <property type="interactions" value="575"/>
</dbReference>
<dbReference type="SUPFAM" id="SSF48097">
    <property type="entry name" value="Regulator of G-protein signaling, RGS"/>
    <property type="match status" value="1"/>
</dbReference>
<dbReference type="Gene3D" id="3.30.200.20">
    <property type="entry name" value="Phosphorylase Kinase, domain 1"/>
    <property type="match status" value="1"/>
</dbReference>
<dbReference type="AlphaFoldDB" id="A0A151ZGB1"/>
<dbReference type="InterPro" id="IPR001245">
    <property type="entry name" value="Ser-Thr/Tyr_kinase_cat_dom"/>
</dbReference>
<evidence type="ECO:0000313" key="6">
    <source>
        <dbReference type="EMBL" id="KYQ93012.1"/>
    </source>
</evidence>